<dbReference type="InterPro" id="IPR009057">
    <property type="entry name" value="Homeodomain-like_sf"/>
</dbReference>
<dbReference type="GO" id="GO:0005829">
    <property type="term" value="C:cytosol"/>
    <property type="evidence" value="ECO:0007669"/>
    <property type="project" value="TreeGrafter"/>
</dbReference>
<dbReference type="SMART" id="SM00342">
    <property type="entry name" value="HTH_ARAC"/>
    <property type="match status" value="1"/>
</dbReference>
<name>A0P1V7_ROSAI</name>
<dbReference type="SUPFAM" id="SSF46689">
    <property type="entry name" value="Homeodomain-like"/>
    <property type="match status" value="1"/>
</dbReference>
<evidence type="ECO:0000313" key="6">
    <source>
        <dbReference type="Proteomes" id="UP000004848"/>
    </source>
</evidence>
<dbReference type="InterPro" id="IPR020449">
    <property type="entry name" value="Tscrpt_reg_AraC-type_HTH"/>
</dbReference>
<keyword evidence="3" id="KW-0804">Transcription</keyword>
<dbReference type="InterPro" id="IPR032687">
    <property type="entry name" value="AraC-type_N"/>
</dbReference>
<accession>A0P1V7</accession>
<keyword evidence="1" id="KW-0805">Transcription regulation</keyword>
<comment type="caution">
    <text evidence="5">The sequence shown here is derived from an EMBL/GenBank/DDBJ whole genome shotgun (WGS) entry which is preliminary data.</text>
</comment>
<dbReference type="GeneID" id="68849417"/>
<sequence length="340" mass="38115">MEIAIVRAAHLHLYFEELKEIGVSVESELARSRLPHWTLDDPDAYVSFALCLEWLASCSRDFELMDFGFLSARRATLGSLSPPFLRAILDAPTGFARFNAFLRCASLEDNVLSIRMQPEGDQVRVISTMEGFQNNPFIGLAEWVDLQAMISIVRSVAGPSWCPQEMTFVSRQRPTPIVQEAFPNTHILVGKPCTSILVSKDLLARPCTRDFGVTADDANLQTRAIPDVDVVEWNFAKALREVVRPYLPGGYPALREMAEALQISERTLQRRLQHSGRSYSDIVQEARFDLARALLVDPSTRIIDVALAVGYENQQHFARAFRRIAGVSPTSFRKSIAEMG</sequence>
<dbReference type="OrthoDB" id="9816011at2"/>
<dbReference type="PANTHER" id="PTHR47894">
    <property type="entry name" value="HTH-TYPE TRANSCRIPTIONAL REGULATOR GADX"/>
    <property type="match status" value="1"/>
</dbReference>
<feature type="domain" description="HTH araC/xylS-type" evidence="4">
    <location>
        <begin position="237"/>
        <end position="335"/>
    </location>
</feature>
<keyword evidence="2" id="KW-0238">DNA-binding</keyword>
<dbReference type="RefSeq" id="WP_006939214.1">
    <property type="nucleotide sequence ID" value="NZ_AAUW01000024.1"/>
</dbReference>
<dbReference type="GO" id="GO:0003700">
    <property type="term" value="F:DNA-binding transcription factor activity"/>
    <property type="evidence" value="ECO:0007669"/>
    <property type="project" value="InterPro"/>
</dbReference>
<dbReference type="InterPro" id="IPR018060">
    <property type="entry name" value="HTH_AraC"/>
</dbReference>
<dbReference type="Proteomes" id="UP000004848">
    <property type="component" value="Unassembled WGS sequence"/>
</dbReference>
<dbReference type="Pfam" id="PF12833">
    <property type="entry name" value="HTH_18"/>
    <property type="match status" value="1"/>
</dbReference>
<proteinExistence type="predicted"/>
<dbReference type="GO" id="GO:0000976">
    <property type="term" value="F:transcription cis-regulatory region binding"/>
    <property type="evidence" value="ECO:0007669"/>
    <property type="project" value="TreeGrafter"/>
</dbReference>
<dbReference type="PRINTS" id="PR00032">
    <property type="entry name" value="HTHARAC"/>
</dbReference>
<gene>
    <name evidence="5" type="ORF">SIAM614_29926</name>
</gene>
<reference evidence="5 6" key="1">
    <citation type="submission" date="2006-05" db="EMBL/GenBank/DDBJ databases">
        <authorList>
            <person name="King G."/>
            <person name="Ferriera S."/>
            <person name="Johnson J."/>
            <person name="Kravitz S."/>
            <person name="Beeson K."/>
            <person name="Sutton G."/>
            <person name="Rogers Y.-H."/>
            <person name="Friedman R."/>
            <person name="Frazier M."/>
            <person name="Venter J.C."/>
        </authorList>
    </citation>
    <scope>NUCLEOTIDE SEQUENCE [LARGE SCALE GENOMIC DNA]</scope>
    <source>
        <strain evidence="6">ATCC 25650 / DSM 13394 / JCM 20685 / NBRC 16684 / NCIMB 2208 / IAM 12614 / B1</strain>
    </source>
</reference>
<dbReference type="PROSITE" id="PS01124">
    <property type="entry name" value="HTH_ARAC_FAMILY_2"/>
    <property type="match status" value="1"/>
</dbReference>
<dbReference type="AlphaFoldDB" id="A0P1V7"/>
<evidence type="ECO:0000256" key="1">
    <source>
        <dbReference type="ARBA" id="ARBA00023015"/>
    </source>
</evidence>
<evidence type="ECO:0000256" key="3">
    <source>
        <dbReference type="ARBA" id="ARBA00023163"/>
    </source>
</evidence>
<evidence type="ECO:0000313" key="5">
    <source>
        <dbReference type="EMBL" id="EAV41033.1"/>
    </source>
</evidence>
<dbReference type="PANTHER" id="PTHR47894:SF4">
    <property type="entry name" value="HTH-TYPE TRANSCRIPTIONAL REGULATOR GADX"/>
    <property type="match status" value="1"/>
</dbReference>
<dbReference type="Gene3D" id="1.10.10.60">
    <property type="entry name" value="Homeodomain-like"/>
    <property type="match status" value="1"/>
</dbReference>
<protein>
    <submittedName>
        <fullName evidence="5">Helix-turn-helix, AraC type protein</fullName>
    </submittedName>
</protein>
<evidence type="ECO:0000256" key="2">
    <source>
        <dbReference type="ARBA" id="ARBA00023125"/>
    </source>
</evidence>
<evidence type="ECO:0000259" key="4">
    <source>
        <dbReference type="PROSITE" id="PS01124"/>
    </source>
</evidence>
<dbReference type="EMBL" id="AAUW01000024">
    <property type="protein sequence ID" value="EAV41033.1"/>
    <property type="molecule type" value="Genomic_DNA"/>
</dbReference>
<organism evidence="5 6">
    <name type="scientific">Roseibium aggregatum (strain ATCC 25650 / DSM 13394 / JCM 20685 / NBRC 16684 / NCIMB 2208 / IAM 12614 / B1)</name>
    <name type="common">Stappia aggregata</name>
    <dbReference type="NCBI Taxonomy" id="384765"/>
    <lineage>
        <taxon>Bacteria</taxon>
        <taxon>Pseudomonadati</taxon>
        <taxon>Pseudomonadota</taxon>
        <taxon>Alphaproteobacteria</taxon>
        <taxon>Hyphomicrobiales</taxon>
        <taxon>Stappiaceae</taxon>
        <taxon>Roseibium</taxon>
    </lineage>
</organism>
<dbReference type="eggNOG" id="COG2207">
    <property type="taxonomic scope" value="Bacteria"/>
</dbReference>
<dbReference type="Pfam" id="PF12625">
    <property type="entry name" value="Arabinose_bd"/>
    <property type="match status" value="1"/>
</dbReference>